<dbReference type="Proteomes" id="UP000494106">
    <property type="component" value="Unassembled WGS sequence"/>
</dbReference>
<dbReference type="Pfam" id="PF25573">
    <property type="entry name" value="TPR_PSMD3_N"/>
    <property type="match status" value="1"/>
</dbReference>
<dbReference type="Pfam" id="PF01399">
    <property type="entry name" value="PCI"/>
    <property type="match status" value="1"/>
</dbReference>
<dbReference type="PROSITE" id="PS50250">
    <property type="entry name" value="PCI"/>
    <property type="match status" value="1"/>
</dbReference>
<reference evidence="5 6" key="1">
    <citation type="submission" date="2020-04" db="EMBL/GenBank/DDBJ databases">
        <authorList>
            <person name="Wallbank WR R."/>
            <person name="Pardo Diaz C."/>
            <person name="Kozak K."/>
            <person name="Martin S."/>
            <person name="Jiggins C."/>
            <person name="Moest M."/>
            <person name="Warren A I."/>
            <person name="Byers J.R.P. K."/>
            <person name="Montejo-Kovacevich G."/>
            <person name="Yen C E."/>
        </authorList>
    </citation>
    <scope>NUCLEOTIDE SEQUENCE [LARGE SCALE GENOMIC DNA]</scope>
</reference>
<keyword evidence="6" id="KW-1185">Reference proteome</keyword>
<evidence type="ECO:0000256" key="1">
    <source>
        <dbReference type="ARBA" id="ARBA00025771"/>
    </source>
</evidence>
<dbReference type="AlphaFoldDB" id="A0A8S1BD86"/>
<accession>A0A8S1BD86</accession>
<evidence type="ECO:0000259" key="4">
    <source>
        <dbReference type="PROSITE" id="PS50250"/>
    </source>
</evidence>
<dbReference type="GO" id="GO:0016973">
    <property type="term" value="P:poly(A)+ mRNA export from nucleus"/>
    <property type="evidence" value="ECO:0007669"/>
    <property type="project" value="TreeGrafter"/>
</dbReference>
<comment type="similarity">
    <text evidence="1">Belongs to the CSN12 family.</text>
</comment>
<sequence>MSVTGTLNQYIQFVERMFRTSQGIILSRLLSLRDEHVLNRNLSGSSDIASLVEGNCVSPLDEIIITHILCVKALHAKNYVEAYNRQSECVACVVKLLQSQKEVNWGLQLMYTVCLDLRLVAQKADAVSSTPQTRGKILEKAAESLLACFRVCAADNRASDADTKKLGMLNLVNQLLKIYFRIDKIQLCKPLIRAIDSSPYKDQFPIAQQVTYRYFVGRKAMFDSDYRSADEYLSFAFQKCHKDSVKNKQRILTYLVPVKMLLGLMPTRHVLEKYNLMEFWQLACAVKDGNLRGIDEVMDEHDSFFKNAGIYLIVEKLKIIARRNLFRKVCINERQIQEDQSKAHQIDIKKFQAALQMMGEGDVDADETQCIAAHLIYHNIIKGYISYQHQMLVVSKKNAFPPLSSFDITIV</sequence>
<dbReference type="PANTHER" id="PTHR12732:SF0">
    <property type="entry name" value="PCI DOMAIN-CONTAINING PROTEIN 2"/>
    <property type="match status" value="1"/>
</dbReference>
<dbReference type="FunFam" id="1.10.10.10:FF:000146">
    <property type="entry name" value="PCI domain-containing protein 2 homolog"/>
    <property type="match status" value="1"/>
</dbReference>
<dbReference type="GO" id="GO:0000973">
    <property type="term" value="P:post-transcriptional tethering of RNA polymerase II gene DNA at nuclear periphery"/>
    <property type="evidence" value="ECO:0007669"/>
    <property type="project" value="TreeGrafter"/>
</dbReference>
<dbReference type="InterPro" id="IPR036388">
    <property type="entry name" value="WH-like_DNA-bd_sf"/>
</dbReference>
<evidence type="ECO:0000256" key="2">
    <source>
        <dbReference type="ARBA" id="ARBA00033214"/>
    </source>
</evidence>
<dbReference type="Gene3D" id="1.10.10.10">
    <property type="entry name" value="Winged helix-like DNA-binding domain superfamily/Winged helix DNA-binding domain"/>
    <property type="match status" value="1"/>
</dbReference>
<dbReference type="SMART" id="SM00753">
    <property type="entry name" value="PAM"/>
    <property type="match status" value="1"/>
</dbReference>
<gene>
    <name evidence="5" type="ORF">APLA_LOCUS16204</name>
</gene>
<dbReference type="OrthoDB" id="10252687at2759"/>
<proteinExistence type="inferred from homology"/>
<comment type="caution">
    <text evidence="5">The sequence shown here is derived from an EMBL/GenBank/DDBJ whole genome shotgun (WGS) entry which is preliminary data.</text>
</comment>
<dbReference type="PANTHER" id="PTHR12732">
    <property type="entry name" value="UNCHARACTERIZED PROTEASOME COMPONENT REGION PCI-CONTAINING"/>
    <property type="match status" value="1"/>
</dbReference>
<dbReference type="InterPro" id="IPR045114">
    <property type="entry name" value="Csn12-like"/>
</dbReference>
<dbReference type="GO" id="GO:0003690">
    <property type="term" value="F:double-stranded DNA binding"/>
    <property type="evidence" value="ECO:0007669"/>
    <property type="project" value="InterPro"/>
</dbReference>
<feature type="domain" description="PCI" evidence="4">
    <location>
        <begin position="210"/>
        <end position="399"/>
    </location>
</feature>
<dbReference type="GO" id="GO:0070390">
    <property type="term" value="C:transcription export complex 2"/>
    <property type="evidence" value="ECO:0007669"/>
    <property type="project" value="TreeGrafter"/>
</dbReference>
<dbReference type="InterPro" id="IPR057985">
    <property type="entry name" value="TPR_PSMD3_N"/>
</dbReference>
<evidence type="ECO:0000256" key="3">
    <source>
        <dbReference type="ARBA" id="ARBA00072421"/>
    </source>
</evidence>
<dbReference type="GO" id="GO:0006368">
    <property type="term" value="P:transcription elongation by RNA polymerase II"/>
    <property type="evidence" value="ECO:0007669"/>
    <property type="project" value="TreeGrafter"/>
</dbReference>
<protein>
    <recommendedName>
        <fullName evidence="3">PCI domain-containing protein 2 homolog</fullName>
    </recommendedName>
    <alternativeName>
        <fullName evidence="2">CSN12-like protein</fullName>
    </alternativeName>
</protein>
<organism evidence="5 6">
    <name type="scientific">Arctia plantaginis</name>
    <name type="common">Wood tiger moth</name>
    <name type="synonym">Phalaena plantaginis</name>
    <dbReference type="NCBI Taxonomy" id="874455"/>
    <lineage>
        <taxon>Eukaryota</taxon>
        <taxon>Metazoa</taxon>
        <taxon>Ecdysozoa</taxon>
        <taxon>Arthropoda</taxon>
        <taxon>Hexapoda</taxon>
        <taxon>Insecta</taxon>
        <taxon>Pterygota</taxon>
        <taxon>Neoptera</taxon>
        <taxon>Endopterygota</taxon>
        <taxon>Lepidoptera</taxon>
        <taxon>Glossata</taxon>
        <taxon>Ditrysia</taxon>
        <taxon>Noctuoidea</taxon>
        <taxon>Erebidae</taxon>
        <taxon>Arctiinae</taxon>
        <taxon>Arctia</taxon>
    </lineage>
</organism>
<evidence type="ECO:0000313" key="6">
    <source>
        <dbReference type="Proteomes" id="UP000494106"/>
    </source>
</evidence>
<dbReference type="InterPro" id="IPR000717">
    <property type="entry name" value="PCI_dom"/>
</dbReference>
<name>A0A8S1BD86_ARCPL</name>
<dbReference type="GO" id="GO:0003723">
    <property type="term" value="F:RNA binding"/>
    <property type="evidence" value="ECO:0007669"/>
    <property type="project" value="InterPro"/>
</dbReference>
<evidence type="ECO:0000313" key="5">
    <source>
        <dbReference type="EMBL" id="CAB3257834.1"/>
    </source>
</evidence>
<dbReference type="EMBL" id="CADEBC010000592">
    <property type="protein sequence ID" value="CAB3257834.1"/>
    <property type="molecule type" value="Genomic_DNA"/>
</dbReference>